<dbReference type="RefSeq" id="WP_184172282.1">
    <property type="nucleotide sequence ID" value="NZ_BAABAG010000022.1"/>
</dbReference>
<keyword evidence="3" id="KW-0560">Oxidoreductase</keyword>
<evidence type="ECO:0000256" key="3">
    <source>
        <dbReference type="ARBA" id="ARBA00023002"/>
    </source>
</evidence>
<dbReference type="Proteomes" id="UP000567246">
    <property type="component" value="Unassembled WGS sequence"/>
</dbReference>
<evidence type="ECO:0000259" key="8">
    <source>
        <dbReference type="Pfam" id="PF13462"/>
    </source>
</evidence>
<keyword evidence="2" id="KW-0732">Signal</keyword>
<dbReference type="Pfam" id="PF13462">
    <property type="entry name" value="Thioredoxin_4"/>
    <property type="match status" value="1"/>
</dbReference>
<evidence type="ECO:0000256" key="4">
    <source>
        <dbReference type="ARBA" id="ARBA00023157"/>
    </source>
</evidence>
<evidence type="ECO:0000313" key="10">
    <source>
        <dbReference type="Proteomes" id="UP000567246"/>
    </source>
</evidence>
<keyword evidence="9" id="KW-0413">Isomerase</keyword>
<feature type="domain" description="Thioredoxin-like fold" evidence="8">
    <location>
        <begin position="127"/>
        <end position="271"/>
    </location>
</feature>
<keyword evidence="5" id="KW-0676">Redox-active center</keyword>
<evidence type="ECO:0000313" key="9">
    <source>
        <dbReference type="EMBL" id="MBB5848954.1"/>
    </source>
</evidence>
<evidence type="ECO:0000256" key="6">
    <source>
        <dbReference type="SAM" id="MobiDB-lite"/>
    </source>
</evidence>
<dbReference type="PANTHER" id="PTHR13887:SF14">
    <property type="entry name" value="DISULFIDE BOND FORMATION PROTEIN D"/>
    <property type="match status" value="1"/>
</dbReference>
<feature type="transmembrane region" description="Helical" evidence="7">
    <location>
        <begin position="36"/>
        <end position="57"/>
    </location>
</feature>
<reference evidence="9 10" key="1">
    <citation type="submission" date="2020-08" db="EMBL/GenBank/DDBJ databases">
        <title>Sequencing the genomes of 1000 actinobacteria strains.</title>
        <authorList>
            <person name="Klenk H.-P."/>
        </authorList>
    </citation>
    <scope>NUCLEOTIDE SEQUENCE [LARGE SCALE GENOMIC DNA]</scope>
    <source>
        <strain evidence="9 10">DSM 17945</strain>
    </source>
</reference>
<keyword evidence="7" id="KW-1133">Transmembrane helix</keyword>
<dbReference type="AlphaFoldDB" id="A0A7W9N143"/>
<dbReference type="InterPro" id="IPR036249">
    <property type="entry name" value="Thioredoxin-like_sf"/>
</dbReference>
<dbReference type="PANTHER" id="PTHR13887">
    <property type="entry name" value="GLUTATHIONE S-TRANSFERASE KAPPA"/>
    <property type="match status" value="1"/>
</dbReference>
<dbReference type="EMBL" id="JACHMW010000001">
    <property type="protein sequence ID" value="MBB5848954.1"/>
    <property type="molecule type" value="Genomic_DNA"/>
</dbReference>
<keyword evidence="10" id="KW-1185">Reference proteome</keyword>
<evidence type="ECO:0000256" key="5">
    <source>
        <dbReference type="ARBA" id="ARBA00023284"/>
    </source>
</evidence>
<accession>A0A7W9N143</accession>
<comment type="similarity">
    <text evidence="1">Belongs to the thioredoxin family. DsbA subfamily.</text>
</comment>
<keyword evidence="7" id="KW-0812">Transmembrane</keyword>
<evidence type="ECO:0000256" key="7">
    <source>
        <dbReference type="SAM" id="Phobius"/>
    </source>
</evidence>
<keyword evidence="7" id="KW-0472">Membrane</keyword>
<dbReference type="CDD" id="cd02972">
    <property type="entry name" value="DsbA_family"/>
    <property type="match status" value="1"/>
</dbReference>
<feature type="region of interest" description="Disordered" evidence="6">
    <location>
        <begin position="1"/>
        <end position="33"/>
    </location>
</feature>
<name>A0A7W9N143_9MICC</name>
<dbReference type="GO" id="GO:0016491">
    <property type="term" value="F:oxidoreductase activity"/>
    <property type="evidence" value="ECO:0007669"/>
    <property type="project" value="UniProtKB-KW"/>
</dbReference>
<protein>
    <submittedName>
        <fullName evidence="9">Protein-disulfide isomerase</fullName>
    </submittedName>
</protein>
<dbReference type="SUPFAM" id="SSF52833">
    <property type="entry name" value="Thioredoxin-like"/>
    <property type="match status" value="1"/>
</dbReference>
<organism evidence="9 10">
    <name type="scientific">Micrococcus endophyticus</name>
    <dbReference type="NCBI Taxonomy" id="455343"/>
    <lineage>
        <taxon>Bacteria</taxon>
        <taxon>Bacillati</taxon>
        <taxon>Actinomycetota</taxon>
        <taxon>Actinomycetes</taxon>
        <taxon>Micrococcales</taxon>
        <taxon>Micrococcaceae</taxon>
        <taxon>Micrococcus</taxon>
    </lineage>
</organism>
<sequence length="290" mass="30471">MARNTSGSHTSATDARARARQIQEQQRKKDGRRRTAVIWGSVLAAILVIGLIVAFVLNRGGDEPAAAGPIPAAANEQGGIELTSATTLAEGAGAREVDASTVEVPEQGAAQQPETIPAAEAPAEGEPSEIVLYADFNCVYCADFETSNAAQIEQWLEAGEVTVEYRMVDFLSAPNNQNYSARAANAAYCVADQKPEAYNGFVTALFGTYQEHGGKGIDNAALTQLAQDNGADIASCVEDGTFRSAVEHTTRQAQAAGVGGTPTVFMDGENWAIGGPDQSFQEWAQSKISG</sequence>
<comment type="caution">
    <text evidence="9">The sequence shown here is derived from an EMBL/GenBank/DDBJ whole genome shotgun (WGS) entry which is preliminary data.</text>
</comment>
<gene>
    <name evidence="9" type="ORF">HDA33_001518</name>
</gene>
<dbReference type="GO" id="GO:0016853">
    <property type="term" value="F:isomerase activity"/>
    <property type="evidence" value="ECO:0007669"/>
    <property type="project" value="UniProtKB-KW"/>
</dbReference>
<dbReference type="InterPro" id="IPR012336">
    <property type="entry name" value="Thioredoxin-like_fold"/>
</dbReference>
<proteinExistence type="inferred from homology"/>
<evidence type="ECO:0000256" key="1">
    <source>
        <dbReference type="ARBA" id="ARBA00005791"/>
    </source>
</evidence>
<evidence type="ECO:0000256" key="2">
    <source>
        <dbReference type="ARBA" id="ARBA00022729"/>
    </source>
</evidence>
<feature type="compositionally biased region" description="Polar residues" evidence="6">
    <location>
        <begin position="1"/>
        <end position="13"/>
    </location>
</feature>
<keyword evidence="4" id="KW-1015">Disulfide bond</keyword>
<dbReference type="Gene3D" id="3.40.30.10">
    <property type="entry name" value="Glutaredoxin"/>
    <property type="match status" value="1"/>
</dbReference>